<protein>
    <submittedName>
        <fullName evidence="3">Uncharacterized protein</fullName>
    </submittedName>
</protein>
<dbReference type="Proteomes" id="UP001575105">
    <property type="component" value="Unassembled WGS sequence"/>
</dbReference>
<accession>A0ABV4UAD5</accession>
<evidence type="ECO:0000313" key="4">
    <source>
        <dbReference type="Proteomes" id="UP001575105"/>
    </source>
</evidence>
<feature type="transmembrane region" description="Helical" evidence="2">
    <location>
        <begin position="21"/>
        <end position="43"/>
    </location>
</feature>
<proteinExistence type="predicted"/>
<organism evidence="3 4">
    <name type="scientific">Natronomicrosphaera hydrolytica</name>
    <dbReference type="NCBI Taxonomy" id="3242702"/>
    <lineage>
        <taxon>Bacteria</taxon>
        <taxon>Pseudomonadati</taxon>
        <taxon>Planctomycetota</taxon>
        <taxon>Phycisphaerae</taxon>
        <taxon>Phycisphaerales</taxon>
        <taxon>Phycisphaeraceae</taxon>
        <taxon>Natronomicrosphaera</taxon>
    </lineage>
</organism>
<evidence type="ECO:0000313" key="3">
    <source>
        <dbReference type="EMBL" id="MFA9479514.1"/>
    </source>
</evidence>
<gene>
    <name evidence="3" type="ORF">ACERK3_14590</name>
</gene>
<dbReference type="EMBL" id="JBGUBD010000009">
    <property type="protein sequence ID" value="MFA9479514.1"/>
    <property type="molecule type" value="Genomic_DNA"/>
</dbReference>
<reference evidence="3 4" key="1">
    <citation type="submission" date="2024-08" db="EMBL/GenBank/DDBJ databases">
        <title>Whole-genome sequencing of halo(alkali)philic microorganisms from hypersaline lakes.</title>
        <authorList>
            <person name="Sorokin D.Y."/>
            <person name="Merkel A.Y."/>
            <person name="Messina E."/>
            <person name="Yakimov M."/>
        </authorList>
    </citation>
    <scope>NUCLEOTIDE SEQUENCE [LARGE SCALE GENOMIC DNA]</scope>
    <source>
        <strain evidence="3 4">AB-hyl4</strain>
    </source>
</reference>
<comment type="caution">
    <text evidence="3">The sequence shown here is derived from an EMBL/GenBank/DDBJ whole genome shotgun (WGS) entry which is preliminary data.</text>
</comment>
<sequence length="1190" mass="134686">MKRTATRNVASRKSSARQRERASAVILVVVSLVLMALIGAAYLQQTRVQRFATAPPRGDMNLVIDAILSQIQDTLRDDLRYNPDNPEALELYDYPWTNQDDQNDDNIFTALGWEGAEEGDALGGYQDDMWLASSEPIDLDAANPRWPHITNLSGLFLRYEANNNRFTTNTVDGVAIPVPDVVDFTNAQNNSDSLLDIWNNMNLVDVSGDGVPDSRWAWAPIQEMDDIAYVMAVRIVDLSAKLNLNSAMTLLNIGSGNLDQANWEHPSELDLSTFVFNRRANNDIADELQRQVRYRFDDDTQVTWPVAAGARRSYWRDQGRYSVTNDHRRYGLANEYELRHRDGLNSGRPSPVPLVRAADGMPEFLRNGDEGYAERFYDHTTPDGWDASVYTDYPGGIDDTNPLQMFYEAEPRKQLTTLSGASIFRWPMVDEAFGFNVGDQTHDDITSYYKVDLNNSSRQNVQRAFEEVYRGYRNSGDPPLIDRMPEMLPGGFGQTDDDLRMAAAQFAANVATYRSDVPFMIEVEPRRDDPDNDPEVLPRRYGVPPLPVITEVYTQAKYKAESILDTPADPGGDPDVPYNIWEIRWDQEGDTGYAIEIRNPFDEPVALYTIQLWIDGEPVRKDQDANSPADWEDWENSQVMLSHLAAAPGEDERRYLDVGEVLVLYRHSDVGANWTSQYDPPHNAQDYHWEETPPHASPADPPDPLQWRIGVEGDDWRDNLLEHISGTDGTIIPVKIPDHVPAWPSVTSVDTTLRDVEIELRGVIRWDDVDDDDNDYLYELAPWPYFEMTAYRFPTERVVTDLERETDPVSGEPIAYWQHSVRGGGEGLNPLVFRDQDMFDEDYFEPVWVPGDPNDPEETEVVPEMQPDPNGDDPPVERNEYESRLGHLEKDGVDYDETLDDHLLYRDRGQFRSIGDLVNLMVIGPSAFETTPGDWDHSTFAEQWHDAMEFARNNTPSITVSTTDYSDFEKVFKLNFDPALGVIGDPNVPEENNLLVTHAAMMIDRFTTLSPVAAGLSFQEGGAMVPGLVNLNTMPQHLLEQVLPLQQQAQREDIAEWIVTYREGTAANRRNLILSQSGRDVEVDQLRENPGIGNIGELFLLLEDDDEDLSQADRMELARWLSQVGSARSDYFAAYIYVRAYDLQEDGFAVAPEVGIADAARVIAVFERNARDGQVRVRAVLPGARPYTVR</sequence>
<feature type="region of interest" description="Disordered" evidence="1">
    <location>
        <begin position="848"/>
        <end position="879"/>
    </location>
</feature>
<dbReference type="RefSeq" id="WP_425346433.1">
    <property type="nucleotide sequence ID" value="NZ_JBGUBD010000009.1"/>
</dbReference>
<evidence type="ECO:0000256" key="1">
    <source>
        <dbReference type="SAM" id="MobiDB-lite"/>
    </source>
</evidence>
<name>A0ABV4UAD5_9BACT</name>
<keyword evidence="2" id="KW-0472">Membrane</keyword>
<keyword evidence="2" id="KW-1133">Transmembrane helix</keyword>
<evidence type="ECO:0000256" key="2">
    <source>
        <dbReference type="SAM" id="Phobius"/>
    </source>
</evidence>
<keyword evidence="4" id="KW-1185">Reference proteome</keyword>
<keyword evidence="2" id="KW-0812">Transmembrane</keyword>